<evidence type="ECO:0000256" key="7">
    <source>
        <dbReference type="SAM" id="Phobius"/>
    </source>
</evidence>
<comment type="subcellular location">
    <subcellularLocation>
        <location evidence="1">Membrane</location>
    </subcellularLocation>
</comment>
<dbReference type="PANTHER" id="PTHR23500">
    <property type="entry name" value="SOLUTE CARRIER FAMILY 2, FACILITATED GLUCOSE TRANSPORTER"/>
    <property type="match status" value="1"/>
</dbReference>
<dbReference type="OrthoDB" id="5296287at2759"/>
<keyword evidence="3" id="KW-0813">Transport</keyword>
<feature type="transmembrane region" description="Helical" evidence="7">
    <location>
        <begin position="154"/>
        <end position="174"/>
    </location>
</feature>
<evidence type="ECO:0000313" key="9">
    <source>
        <dbReference type="Proteomes" id="UP000636709"/>
    </source>
</evidence>
<protein>
    <recommendedName>
        <fullName evidence="10">Major facilitator superfamily (MFS) profile domain-containing protein</fullName>
    </recommendedName>
</protein>
<dbReference type="GO" id="GO:0016020">
    <property type="term" value="C:membrane"/>
    <property type="evidence" value="ECO:0007669"/>
    <property type="project" value="UniProtKB-SubCell"/>
</dbReference>
<feature type="transmembrane region" description="Helical" evidence="7">
    <location>
        <begin position="12"/>
        <end position="37"/>
    </location>
</feature>
<dbReference type="InterPro" id="IPR045262">
    <property type="entry name" value="STP/PLT_plant"/>
</dbReference>
<evidence type="ECO:0000256" key="3">
    <source>
        <dbReference type="ARBA" id="ARBA00022448"/>
    </source>
</evidence>
<gene>
    <name evidence="8" type="ORF">HU200_040793</name>
</gene>
<sequence length="280" mass="30617">MSQTTSPTASPAGAGACISLGVAAVPGAILFVGAFFVSDTLSSLVLRGYPDQARAVLQHIRGMDADVDGEFKDIVRAVDEARKNEEGAFQRLFSKPYRHYLIMGVAISIFYELTGGFLLIAGGLSMMLCQVATAWIMAAHLGTHEAIAAMPHNYATGVLVMLLLCTFSFSASWAPVRWAVTSEIYPVEVRSAGQAMSISIWLCLTFTELQVFIKMLCTMKYGVLLFHAGWLLTGTIFVAVFLPETKGVPLEVMRLVWIRHWSVSVQTIARLIEVGTRYLQ</sequence>
<dbReference type="EMBL" id="JACEFO010001972">
    <property type="protein sequence ID" value="KAF8690440.1"/>
    <property type="molecule type" value="Genomic_DNA"/>
</dbReference>
<dbReference type="InterPro" id="IPR036259">
    <property type="entry name" value="MFS_trans_sf"/>
</dbReference>
<evidence type="ECO:0000256" key="6">
    <source>
        <dbReference type="ARBA" id="ARBA00023136"/>
    </source>
</evidence>
<dbReference type="PANTHER" id="PTHR23500:SF537">
    <property type="entry name" value="MAJOR FACILITATOR SUPERFAMILY (MFS) PROFILE DOMAIN-CONTAINING PROTEIN"/>
    <property type="match status" value="1"/>
</dbReference>
<dbReference type="Pfam" id="PF00083">
    <property type="entry name" value="Sugar_tr"/>
    <property type="match status" value="2"/>
</dbReference>
<evidence type="ECO:0000256" key="4">
    <source>
        <dbReference type="ARBA" id="ARBA00022692"/>
    </source>
</evidence>
<accession>A0A835EGV6</accession>
<dbReference type="SUPFAM" id="SSF103473">
    <property type="entry name" value="MFS general substrate transporter"/>
    <property type="match status" value="1"/>
</dbReference>
<evidence type="ECO:0000256" key="1">
    <source>
        <dbReference type="ARBA" id="ARBA00004370"/>
    </source>
</evidence>
<keyword evidence="5 7" id="KW-1133">Transmembrane helix</keyword>
<dbReference type="GO" id="GO:0015144">
    <property type="term" value="F:carbohydrate transmembrane transporter activity"/>
    <property type="evidence" value="ECO:0007669"/>
    <property type="project" value="InterPro"/>
</dbReference>
<feature type="transmembrane region" description="Helical" evidence="7">
    <location>
        <begin position="124"/>
        <end position="142"/>
    </location>
</feature>
<comment type="similarity">
    <text evidence="2">Belongs to the major facilitator superfamily. Sugar transporter (TC 2.A.1.1) family.</text>
</comment>
<evidence type="ECO:0000313" key="8">
    <source>
        <dbReference type="EMBL" id="KAF8690440.1"/>
    </source>
</evidence>
<evidence type="ECO:0000256" key="2">
    <source>
        <dbReference type="ARBA" id="ARBA00010992"/>
    </source>
</evidence>
<keyword evidence="4 7" id="KW-0812">Transmembrane</keyword>
<feature type="transmembrane region" description="Helical" evidence="7">
    <location>
        <begin position="224"/>
        <end position="242"/>
    </location>
</feature>
<dbReference type="InterPro" id="IPR005828">
    <property type="entry name" value="MFS_sugar_transport-like"/>
</dbReference>
<dbReference type="Gene3D" id="1.20.1250.20">
    <property type="entry name" value="MFS general substrate transporter like domains"/>
    <property type="match status" value="2"/>
</dbReference>
<name>A0A835EGV6_9POAL</name>
<evidence type="ECO:0008006" key="10">
    <source>
        <dbReference type="Google" id="ProtNLM"/>
    </source>
</evidence>
<dbReference type="Proteomes" id="UP000636709">
    <property type="component" value="Unassembled WGS sequence"/>
</dbReference>
<evidence type="ECO:0000256" key="5">
    <source>
        <dbReference type="ARBA" id="ARBA00022989"/>
    </source>
</evidence>
<organism evidence="8 9">
    <name type="scientific">Digitaria exilis</name>
    <dbReference type="NCBI Taxonomy" id="1010633"/>
    <lineage>
        <taxon>Eukaryota</taxon>
        <taxon>Viridiplantae</taxon>
        <taxon>Streptophyta</taxon>
        <taxon>Embryophyta</taxon>
        <taxon>Tracheophyta</taxon>
        <taxon>Spermatophyta</taxon>
        <taxon>Magnoliopsida</taxon>
        <taxon>Liliopsida</taxon>
        <taxon>Poales</taxon>
        <taxon>Poaceae</taxon>
        <taxon>PACMAD clade</taxon>
        <taxon>Panicoideae</taxon>
        <taxon>Panicodae</taxon>
        <taxon>Paniceae</taxon>
        <taxon>Anthephorinae</taxon>
        <taxon>Digitaria</taxon>
    </lineage>
</organism>
<keyword evidence="9" id="KW-1185">Reference proteome</keyword>
<dbReference type="AlphaFoldDB" id="A0A835EGV6"/>
<comment type="caution">
    <text evidence="8">The sequence shown here is derived from an EMBL/GenBank/DDBJ whole genome shotgun (WGS) entry which is preliminary data.</text>
</comment>
<reference evidence="8" key="1">
    <citation type="submission" date="2020-07" db="EMBL/GenBank/DDBJ databases">
        <title>Genome sequence and genetic diversity analysis of an under-domesticated orphan crop, white fonio (Digitaria exilis).</title>
        <authorList>
            <person name="Bennetzen J.L."/>
            <person name="Chen S."/>
            <person name="Ma X."/>
            <person name="Wang X."/>
            <person name="Yssel A.E.J."/>
            <person name="Chaluvadi S.R."/>
            <person name="Johnson M."/>
            <person name="Gangashetty P."/>
            <person name="Hamidou F."/>
            <person name="Sanogo M.D."/>
            <person name="Zwaenepoel A."/>
            <person name="Wallace J."/>
            <person name="Van De Peer Y."/>
            <person name="Van Deynze A."/>
        </authorList>
    </citation>
    <scope>NUCLEOTIDE SEQUENCE</scope>
    <source>
        <tissue evidence="8">Leaves</tissue>
    </source>
</reference>
<keyword evidence="6 7" id="KW-0472">Membrane</keyword>
<proteinExistence type="inferred from homology"/>